<sequence length="172" mass="20057">MDELIICIDTLEFDSNDQSRNEVKTLAYYYYRINLIQNNIDTAIEKLSAAMEIAALNHLPELIHLEAVLKSDNKLYEKLIRTIIDSGLVLEKSKRDPLSYSETHNYKYLLILFESDNHEFFEELFNYTLINLYQDTLTENELYFNLAGKSLNLDTSTTLLKEAIKNNECTIL</sequence>
<protein>
    <submittedName>
        <fullName evidence="1">Uncharacterized protein</fullName>
    </submittedName>
</protein>
<proteinExistence type="predicted"/>
<evidence type="ECO:0000313" key="2">
    <source>
        <dbReference type="Proteomes" id="UP000189670"/>
    </source>
</evidence>
<name>A0A1V1PCV6_9BACT</name>
<accession>A0A1V1PCV6</accession>
<evidence type="ECO:0000313" key="1">
    <source>
        <dbReference type="EMBL" id="ETR72681.1"/>
    </source>
</evidence>
<dbReference type="Proteomes" id="UP000189670">
    <property type="component" value="Unassembled WGS sequence"/>
</dbReference>
<reference evidence="2" key="1">
    <citation type="submission" date="2012-11" db="EMBL/GenBank/DDBJ databases">
        <authorList>
            <person name="Lucero-Rivera Y.E."/>
            <person name="Tovar-Ramirez D."/>
        </authorList>
    </citation>
    <scope>NUCLEOTIDE SEQUENCE [LARGE SCALE GENOMIC DNA]</scope>
    <source>
        <strain evidence="2">Araruama</strain>
    </source>
</reference>
<gene>
    <name evidence="1" type="ORF">OMM_01527</name>
</gene>
<dbReference type="AlphaFoldDB" id="A0A1V1PCV6"/>
<comment type="caution">
    <text evidence="1">The sequence shown here is derived from an EMBL/GenBank/DDBJ whole genome shotgun (WGS) entry which is preliminary data.</text>
</comment>
<dbReference type="EMBL" id="ATBP01000123">
    <property type="protein sequence ID" value="ETR72681.1"/>
    <property type="molecule type" value="Genomic_DNA"/>
</dbReference>
<organism evidence="1 2">
    <name type="scientific">Candidatus Magnetoglobus multicellularis str. Araruama</name>
    <dbReference type="NCBI Taxonomy" id="890399"/>
    <lineage>
        <taxon>Bacteria</taxon>
        <taxon>Pseudomonadati</taxon>
        <taxon>Thermodesulfobacteriota</taxon>
        <taxon>Desulfobacteria</taxon>
        <taxon>Desulfobacterales</taxon>
        <taxon>Desulfobacteraceae</taxon>
        <taxon>Candidatus Magnetoglobus</taxon>
    </lineage>
</organism>